<proteinExistence type="predicted"/>
<evidence type="ECO:0000313" key="1">
    <source>
        <dbReference type="EMBL" id="CAF4328902.1"/>
    </source>
</evidence>
<dbReference type="Proteomes" id="UP000663823">
    <property type="component" value="Unassembled WGS sequence"/>
</dbReference>
<reference evidence="1" key="1">
    <citation type="submission" date="2021-02" db="EMBL/GenBank/DDBJ databases">
        <authorList>
            <person name="Nowell W R."/>
        </authorList>
    </citation>
    <scope>NUCLEOTIDE SEQUENCE</scope>
</reference>
<feature type="non-terminal residue" evidence="1">
    <location>
        <position position="1"/>
    </location>
</feature>
<name>A0A820JN69_9BILA</name>
<accession>A0A820JN69</accession>
<organism evidence="1 2">
    <name type="scientific">Rotaria sordida</name>
    <dbReference type="NCBI Taxonomy" id="392033"/>
    <lineage>
        <taxon>Eukaryota</taxon>
        <taxon>Metazoa</taxon>
        <taxon>Spiralia</taxon>
        <taxon>Gnathifera</taxon>
        <taxon>Rotifera</taxon>
        <taxon>Eurotatoria</taxon>
        <taxon>Bdelloidea</taxon>
        <taxon>Philodinida</taxon>
        <taxon>Philodinidae</taxon>
        <taxon>Rotaria</taxon>
    </lineage>
</organism>
<protein>
    <submittedName>
        <fullName evidence="1">Uncharacterized protein</fullName>
    </submittedName>
</protein>
<comment type="caution">
    <text evidence="1">The sequence shown here is derived from an EMBL/GenBank/DDBJ whole genome shotgun (WGS) entry which is preliminary data.</text>
</comment>
<gene>
    <name evidence="1" type="ORF">OTI717_LOCUS42907</name>
</gene>
<dbReference type="AlphaFoldDB" id="A0A820JN69"/>
<dbReference type="EMBL" id="CAJOAX010056051">
    <property type="protein sequence ID" value="CAF4328902.1"/>
    <property type="molecule type" value="Genomic_DNA"/>
</dbReference>
<evidence type="ECO:0000313" key="2">
    <source>
        <dbReference type="Proteomes" id="UP000663823"/>
    </source>
</evidence>
<sequence>LSQPQSNTFKPHRVNTSQIASTIVGASCRDNS</sequence>